<dbReference type="SUPFAM" id="SSF54211">
    <property type="entry name" value="Ribosomal protein S5 domain 2-like"/>
    <property type="match status" value="1"/>
</dbReference>
<evidence type="ECO:0000256" key="2">
    <source>
        <dbReference type="ARBA" id="ARBA00022490"/>
    </source>
</evidence>
<comment type="catalytic activity">
    <reaction evidence="11">
        <text>alpha-D-galactose + ATP = alpha-D-galactose 1-phosphate + ADP + H(+)</text>
        <dbReference type="Rhea" id="RHEA:13553"/>
        <dbReference type="ChEBI" id="CHEBI:15378"/>
        <dbReference type="ChEBI" id="CHEBI:28061"/>
        <dbReference type="ChEBI" id="CHEBI:30616"/>
        <dbReference type="ChEBI" id="CHEBI:58336"/>
        <dbReference type="ChEBI" id="CHEBI:456216"/>
        <dbReference type="EC" id="2.7.1.6"/>
    </reaction>
</comment>
<feature type="binding site" evidence="11">
    <location>
        <position position="159"/>
    </location>
    <ligand>
        <name>Mg(2+)</name>
        <dbReference type="ChEBI" id="CHEBI:18420"/>
    </ligand>
</feature>
<dbReference type="InterPro" id="IPR000705">
    <property type="entry name" value="Galactokinase"/>
</dbReference>
<evidence type="ECO:0000256" key="6">
    <source>
        <dbReference type="ARBA" id="ARBA00022777"/>
    </source>
</evidence>
<feature type="domain" description="Galactokinase N-terminal" evidence="15">
    <location>
        <begin position="8"/>
        <end position="56"/>
    </location>
</feature>
<feature type="binding site" evidence="11">
    <location>
        <begin position="32"/>
        <end position="35"/>
    </location>
    <ligand>
        <name>substrate</name>
    </ligand>
</feature>
<dbReference type="Pfam" id="PF00288">
    <property type="entry name" value="GHMP_kinases_N"/>
    <property type="match status" value="1"/>
</dbReference>
<evidence type="ECO:0000313" key="16">
    <source>
        <dbReference type="EMBL" id="ERJ13099.1"/>
    </source>
</evidence>
<evidence type="ECO:0000256" key="12">
    <source>
        <dbReference type="NCBIfam" id="TIGR00131"/>
    </source>
</evidence>
<evidence type="ECO:0000256" key="10">
    <source>
        <dbReference type="ARBA" id="ARBA00023277"/>
    </source>
</evidence>
<dbReference type="Proteomes" id="UP000005707">
    <property type="component" value="Unassembled WGS sequence"/>
</dbReference>
<evidence type="ECO:0000256" key="5">
    <source>
        <dbReference type="ARBA" id="ARBA00022741"/>
    </source>
</evidence>
<dbReference type="PANTHER" id="PTHR10457">
    <property type="entry name" value="MEVALONATE KINASE/GALACTOKINASE"/>
    <property type="match status" value="1"/>
</dbReference>
<organism evidence="16 17">
    <name type="scientific">Haloplasma contractile SSD-17B</name>
    <dbReference type="NCBI Taxonomy" id="1033810"/>
    <lineage>
        <taxon>Bacteria</taxon>
        <taxon>Bacillati</taxon>
        <taxon>Mycoplasmatota</taxon>
        <taxon>Mollicutes</taxon>
        <taxon>Haloplasmatales</taxon>
        <taxon>Haloplasmataceae</taxon>
        <taxon>Haloplasma</taxon>
    </lineage>
</organism>
<evidence type="ECO:0000256" key="9">
    <source>
        <dbReference type="ARBA" id="ARBA00023144"/>
    </source>
</evidence>
<keyword evidence="2 11" id="KW-0963">Cytoplasm</keyword>
<dbReference type="Gene3D" id="3.30.70.890">
    <property type="entry name" value="GHMP kinase, C-terminal domain"/>
    <property type="match status" value="1"/>
</dbReference>
<evidence type="ECO:0000256" key="7">
    <source>
        <dbReference type="ARBA" id="ARBA00022840"/>
    </source>
</evidence>
<evidence type="ECO:0000256" key="3">
    <source>
        <dbReference type="ARBA" id="ARBA00022679"/>
    </source>
</evidence>
<dbReference type="GO" id="GO:0000287">
    <property type="term" value="F:magnesium ion binding"/>
    <property type="evidence" value="ECO:0007669"/>
    <property type="project" value="UniProtKB-UniRule"/>
</dbReference>
<dbReference type="NCBIfam" id="NF003705">
    <property type="entry name" value="PRK05322.1"/>
    <property type="match status" value="1"/>
</dbReference>
<comment type="pathway">
    <text evidence="11">Carbohydrate metabolism; galactose metabolism.</text>
</comment>
<keyword evidence="17" id="KW-1185">Reference proteome</keyword>
<dbReference type="InterPro" id="IPR006203">
    <property type="entry name" value="GHMP_knse_ATP-bd_CS"/>
</dbReference>
<dbReference type="STRING" id="1033810.HLPCO_000713"/>
<sequence length="385" mass="43699">MMDQLESRFKEVFNNLYEHIYFAPGRVNLIGEHTDYNGGNVFPCAIDIGTYLVIRKRKDRKLCFYSDNFSKLNIIELNLDDLEYNEDHNWANYPKGIFKMLKNQDMNTGFDLFYYGNIPNGAGLSSSASIEVVTALMLNDVFELKYDIIDLVKICQKTENEYIGVNCGIMDQFAIGMGKDDHAILLDTNTLKYDYAPLKLGKHKLVVTNTNKKRGLADSKYNERREECEQALSIIQEYIDVNTLGDLTAEQFESVKCHINDNLLVKRSRHAVYENIRTKKAKAALELGDLDVFGNLMNESHVSLRDDYDVTGVELDTLVKLALQQDGVIGSRMTGAGFGGCTISIVKEDLIDTFRQNVEKKYTEIIGYEPTFYIVNVGAGARKLK</sequence>
<dbReference type="InterPro" id="IPR022963">
    <property type="entry name" value="Galactokinase_bac"/>
</dbReference>
<feature type="binding site" evidence="11">
    <location>
        <position position="221"/>
    </location>
    <ligand>
        <name>substrate</name>
    </ligand>
</feature>
<keyword evidence="9 11" id="KW-0299">Galactose metabolism</keyword>
<feature type="binding site" evidence="11">
    <location>
        <position position="66"/>
    </location>
    <ligand>
        <name>ATP</name>
        <dbReference type="ChEBI" id="CHEBI:30616"/>
    </ligand>
</feature>
<comment type="subcellular location">
    <subcellularLocation>
        <location evidence="11">Cytoplasm</location>
    </subcellularLocation>
</comment>
<accession>U2FPY0</accession>
<evidence type="ECO:0000259" key="13">
    <source>
        <dbReference type="Pfam" id="PF00288"/>
    </source>
</evidence>
<dbReference type="InterPro" id="IPR019539">
    <property type="entry name" value="GalKase_N"/>
</dbReference>
<dbReference type="InParanoid" id="U2FPY0"/>
<feature type="binding site" evidence="11">
    <location>
        <position position="127"/>
    </location>
    <ligand>
        <name>Mg(2+)</name>
        <dbReference type="ChEBI" id="CHEBI:18420"/>
    </ligand>
</feature>
<dbReference type="Gene3D" id="3.30.230.10">
    <property type="match status" value="1"/>
</dbReference>
<evidence type="ECO:0000259" key="14">
    <source>
        <dbReference type="Pfam" id="PF08544"/>
    </source>
</evidence>
<evidence type="ECO:0000256" key="1">
    <source>
        <dbReference type="ARBA" id="ARBA00006566"/>
    </source>
</evidence>
<dbReference type="FunFam" id="3.30.70.890:FF:000001">
    <property type="entry name" value="Galactokinase"/>
    <property type="match status" value="1"/>
</dbReference>
<feature type="domain" description="GHMP kinase C-terminal" evidence="14">
    <location>
        <begin position="282"/>
        <end position="362"/>
    </location>
</feature>
<dbReference type="RefSeq" id="WP_008826891.1">
    <property type="nucleotide sequence ID" value="NZ_AFNU02000002.1"/>
</dbReference>
<dbReference type="HAMAP" id="MF_00246">
    <property type="entry name" value="Galactokinase"/>
    <property type="match status" value="1"/>
</dbReference>
<dbReference type="InterPro" id="IPR006204">
    <property type="entry name" value="GHMP_kinase_N_dom"/>
</dbReference>
<dbReference type="AlphaFoldDB" id="U2FPY0"/>
<feature type="domain" description="GHMP kinase N-terminal" evidence="13">
    <location>
        <begin position="92"/>
        <end position="179"/>
    </location>
</feature>
<comment type="similarity">
    <text evidence="1 11">Belongs to the GHMP kinase family. GalK subfamily.</text>
</comment>
<dbReference type="Pfam" id="PF10509">
    <property type="entry name" value="GalKase_gal_bdg"/>
    <property type="match status" value="1"/>
</dbReference>
<evidence type="ECO:0000256" key="4">
    <source>
        <dbReference type="ARBA" id="ARBA00022723"/>
    </source>
</evidence>
<keyword evidence="3 11" id="KW-0808">Transferase</keyword>
<dbReference type="FunCoup" id="U2FPY0">
    <property type="interactions" value="302"/>
</dbReference>
<feature type="site" description="Transition state stabilizer" evidence="11">
    <location>
        <position position="26"/>
    </location>
</feature>
<dbReference type="GO" id="GO:0005524">
    <property type="term" value="F:ATP binding"/>
    <property type="evidence" value="ECO:0007669"/>
    <property type="project" value="UniProtKB-UniRule"/>
</dbReference>
<dbReference type="InterPro" id="IPR019741">
    <property type="entry name" value="Galactokinase_CS"/>
</dbReference>
<evidence type="ECO:0000259" key="15">
    <source>
        <dbReference type="Pfam" id="PF10509"/>
    </source>
</evidence>
<evidence type="ECO:0000313" key="17">
    <source>
        <dbReference type="Proteomes" id="UP000005707"/>
    </source>
</evidence>
<dbReference type="GO" id="GO:0005829">
    <property type="term" value="C:cytosol"/>
    <property type="evidence" value="ECO:0007669"/>
    <property type="project" value="TreeGrafter"/>
</dbReference>
<feature type="active site" description="Proton acceptor" evidence="11">
    <location>
        <position position="171"/>
    </location>
</feature>
<dbReference type="GO" id="GO:0004335">
    <property type="term" value="F:galactokinase activity"/>
    <property type="evidence" value="ECO:0007669"/>
    <property type="project" value="UniProtKB-UniRule"/>
</dbReference>
<dbReference type="Pfam" id="PF08544">
    <property type="entry name" value="GHMP_kinases_C"/>
    <property type="match status" value="1"/>
</dbReference>
<keyword evidence="7 11" id="KW-0067">ATP-binding</keyword>
<dbReference type="InterPro" id="IPR014721">
    <property type="entry name" value="Ribsml_uS5_D2-typ_fold_subgr"/>
</dbReference>
<comment type="caution">
    <text evidence="16">The sequence shown here is derived from an EMBL/GenBank/DDBJ whole genome shotgun (WGS) entry which is preliminary data.</text>
</comment>
<evidence type="ECO:0000256" key="8">
    <source>
        <dbReference type="ARBA" id="ARBA00022842"/>
    </source>
</evidence>
<dbReference type="eggNOG" id="COG0153">
    <property type="taxonomic scope" value="Bacteria"/>
</dbReference>
<feature type="binding site" evidence="11">
    <location>
        <begin position="121"/>
        <end position="127"/>
    </location>
    <ligand>
        <name>ATP</name>
        <dbReference type="ChEBI" id="CHEBI:30616"/>
    </ligand>
</feature>
<dbReference type="PANTHER" id="PTHR10457:SF7">
    <property type="entry name" value="GALACTOKINASE-RELATED"/>
    <property type="match status" value="1"/>
</dbReference>
<gene>
    <name evidence="11 16" type="primary">galK</name>
    <name evidence="16" type="ORF">HLPCO_000713</name>
</gene>
<keyword evidence="5 11" id="KW-0547">Nucleotide-binding</keyword>
<dbReference type="EC" id="2.7.1.6" evidence="11 12"/>
<dbReference type="NCBIfam" id="TIGR00131">
    <property type="entry name" value="gal_kin"/>
    <property type="match status" value="1"/>
</dbReference>
<keyword evidence="4 11" id="KW-0479">Metal-binding</keyword>
<dbReference type="PROSITE" id="PS00106">
    <property type="entry name" value="GALACTOKINASE"/>
    <property type="match status" value="1"/>
</dbReference>
<dbReference type="SUPFAM" id="SSF55060">
    <property type="entry name" value="GHMP Kinase, C-terminal domain"/>
    <property type="match status" value="1"/>
</dbReference>
<dbReference type="PROSITE" id="PS00627">
    <property type="entry name" value="GHMP_KINASES_ATP"/>
    <property type="match status" value="1"/>
</dbReference>
<dbReference type="PRINTS" id="PR00959">
    <property type="entry name" value="MEVGALKINASE"/>
</dbReference>
<protein>
    <recommendedName>
        <fullName evidence="11 12">Galactokinase</fullName>
        <ecNumber evidence="11 12">2.7.1.6</ecNumber>
    </recommendedName>
    <alternativeName>
        <fullName evidence="11">Galactose kinase</fullName>
    </alternativeName>
</protein>
<dbReference type="InterPro" id="IPR013750">
    <property type="entry name" value="GHMP_kinase_C_dom"/>
</dbReference>
<keyword evidence="6 11" id="KW-0418">Kinase</keyword>
<dbReference type="FunFam" id="3.30.230.10:FF:000017">
    <property type="entry name" value="Galactokinase"/>
    <property type="match status" value="1"/>
</dbReference>
<dbReference type="GO" id="GO:0006012">
    <property type="term" value="P:galactose metabolic process"/>
    <property type="evidence" value="ECO:0007669"/>
    <property type="project" value="UniProtKB-UniRule"/>
</dbReference>
<dbReference type="UniPathway" id="UPA00214"/>
<dbReference type="InterPro" id="IPR020568">
    <property type="entry name" value="Ribosomal_Su5_D2-typ_SF"/>
</dbReference>
<reference evidence="16 17" key="1">
    <citation type="journal article" date="2011" name="J. Bacteriol.">
        <title>Genome sequence of Haloplasma contractile, an unusual contractile bacterium from a deep-sea anoxic brine lake.</title>
        <authorList>
            <person name="Antunes A."/>
            <person name="Alam I."/>
            <person name="El Dorry H."/>
            <person name="Siam R."/>
            <person name="Robertson A."/>
            <person name="Bajic V.B."/>
            <person name="Stingl U."/>
        </authorList>
    </citation>
    <scope>NUCLEOTIDE SEQUENCE [LARGE SCALE GENOMIC DNA]</scope>
    <source>
        <strain evidence="16 17">SSD-17B</strain>
    </source>
</reference>
<comment type="function">
    <text evidence="11">Catalyzes the transfer of the gamma-phosphate of ATP to D-galactose to form alpha-D-galactose-1-phosphate (Gal-1-P).</text>
</comment>
<dbReference type="PRINTS" id="PR00473">
    <property type="entry name" value="GALCTOKINASE"/>
</dbReference>
<evidence type="ECO:0000256" key="11">
    <source>
        <dbReference type="HAMAP-Rule" id="MF_00246"/>
    </source>
</evidence>
<name>U2FPY0_9MOLU</name>
<dbReference type="InterPro" id="IPR006206">
    <property type="entry name" value="Mevalonate/galactokinase"/>
</dbReference>
<dbReference type="EMBL" id="AFNU02000002">
    <property type="protein sequence ID" value="ERJ13099.1"/>
    <property type="molecule type" value="Genomic_DNA"/>
</dbReference>
<dbReference type="PIRSF" id="PIRSF000530">
    <property type="entry name" value="Galactokinase"/>
    <property type="match status" value="1"/>
</dbReference>
<proteinExistence type="inferred from homology"/>
<keyword evidence="10 11" id="KW-0119">Carbohydrate metabolism</keyword>
<keyword evidence="8 11" id="KW-0460">Magnesium</keyword>
<reference evidence="16 17" key="2">
    <citation type="journal article" date="2013" name="PLoS ONE">
        <title>INDIGO - INtegrated Data Warehouse of MIcrobial GenOmes with Examples from the Red Sea Extremophiles.</title>
        <authorList>
            <person name="Alam I."/>
            <person name="Antunes A."/>
            <person name="Kamau A.A."/>
            <person name="Ba Alawi W."/>
            <person name="Kalkatawi M."/>
            <person name="Stingl U."/>
            <person name="Bajic V.B."/>
        </authorList>
    </citation>
    <scope>NUCLEOTIDE SEQUENCE [LARGE SCALE GENOMIC DNA]</scope>
    <source>
        <strain evidence="16 17">SSD-17B</strain>
    </source>
</reference>
<dbReference type="InterPro" id="IPR036554">
    <property type="entry name" value="GHMP_kinase_C_sf"/>
</dbReference>